<dbReference type="NCBIfam" id="TIGR02937">
    <property type="entry name" value="sigma70-ECF"/>
    <property type="match status" value="1"/>
</dbReference>
<dbReference type="GO" id="GO:0006352">
    <property type="term" value="P:DNA-templated transcription initiation"/>
    <property type="evidence" value="ECO:0007669"/>
    <property type="project" value="InterPro"/>
</dbReference>
<evidence type="ECO:0000256" key="1">
    <source>
        <dbReference type="ARBA" id="ARBA00010641"/>
    </source>
</evidence>
<dbReference type="Pfam" id="PF04542">
    <property type="entry name" value="Sigma70_r2"/>
    <property type="match status" value="1"/>
</dbReference>
<dbReference type="CDD" id="cd06171">
    <property type="entry name" value="Sigma70_r4"/>
    <property type="match status" value="1"/>
</dbReference>
<dbReference type="InterPro" id="IPR014284">
    <property type="entry name" value="RNA_pol_sigma-70_dom"/>
</dbReference>
<dbReference type="GO" id="GO:0003677">
    <property type="term" value="F:DNA binding"/>
    <property type="evidence" value="ECO:0007669"/>
    <property type="project" value="InterPro"/>
</dbReference>
<dbReference type="Proteomes" id="UP000323732">
    <property type="component" value="Unassembled WGS sequence"/>
</dbReference>
<feature type="domain" description="RNA polymerase sigma-70 region 2" evidence="5">
    <location>
        <begin position="22"/>
        <end position="84"/>
    </location>
</feature>
<proteinExistence type="inferred from homology"/>
<dbReference type="InterPro" id="IPR013249">
    <property type="entry name" value="RNA_pol_sigma70_r4_t2"/>
</dbReference>
<dbReference type="Pfam" id="PF08281">
    <property type="entry name" value="Sigma70_r4_2"/>
    <property type="match status" value="1"/>
</dbReference>
<dbReference type="EMBL" id="VTES01000003">
    <property type="protein sequence ID" value="TYS63865.1"/>
    <property type="molecule type" value="Genomic_DNA"/>
</dbReference>
<dbReference type="AlphaFoldDB" id="A0A5D4SK69"/>
<dbReference type="SUPFAM" id="SSF88659">
    <property type="entry name" value="Sigma3 and sigma4 domains of RNA polymerase sigma factors"/>
    <property type="match status" value="1"/>
</dbReference>
<dbReference type="Gene3D" id="1.10.1740.10">
    <property type="match status" value="1"/>
</dbReference>
<dbReference type="InterPro" id="IPR013325">
    <property type="entry name" value="RNA_pol_sigma_r2"/>
</dbReference>
<dbReference type="PANTHER" id="PTHR43133:SF60">
    <property type="entry name" value="RNA POLYMERASE SIGMA FACTOR SIGV"/>
    <property type="match status" value="1"/>
</dbReference>
<organism evidence="7 8">
    <name type="scientific">Bacillus infantis</name>
    <dbReference type="NCBI Taxonomy" id="324767"/>
    <lineage>
        <taxon>Bacteria</taxon>
        <taxon>Bacillati</taxon>
        <taxon>Bacillota</taxon>
        <taxon>Bacilli</taxon>
        <taxon>Bacillales</taxon>
        <taxon>Bacillaceae</taxon>
        <taxon>Bacillus</taxon>
    </lineage>
</organism>
<dbReference type="InterPro" id="IPR013324">
    <property type="entry name" value="RNA_pol_sigma_r3/r4-like"/>
</dbReference>
<evidence type="ECO:0000313" key="8">
    <source>
        <dbReference type="Proteomes" id="UP000323732"/>
    </source>
</evidence>
<dbReference type="InterPro" id="IPR039425">
    <property type="entry name" value="RNA_pol_sigma-70-like"/>
</dbReference>
<dbReference type="Gene3D" id="1.10.10.10">
    <property type="entry name" value="Winged helix-like DNA-binding domain superfamily/Winged helix DNA-binding domain"/>
    <property type="match status" value="1"/>
</dbReference>
<keyword evidence="4" id="KW-0804">Transcription</keyword>
<sequence length="180" mass="21228">MLGNAINIENENADILLDDIMEEFGTDLTILAFSYVKDIEASKDIVQTVFLKCFMHIKGFEKRSSLKTWLYRITVNQCKDYLKSYYIRKIFLTDDTKEQATEQTPETITLRKLNDQGIVDHIMSLPKKYREVLILRFIHELESKEIAEILSVPLDTVKTRIRRAKDKLRPTLKEEYFNEE</sequence>
<gene>
    <name evidence="7" type="ORF">FZD47_10145</name>
</gene>
<reference evidence="7 8" key="1">
    <citation type="submission" date="2019-08" db="EMBL/GenBank/DDBJ databases">
        <title>Bacillus genomes from the desert of Cuatro Cienegas, Coahuila.</title>
        <authorList>
            <person name="Olmedo-Alvarez G."/>
        </authorList>
    </citation>
    <scope>NUCLEOTIDE SEQUENCE [LARGE SCALE GENOMIC DNA]</scope>
    <source>
        <strain evidence="7 8">CH37_1T</strain>
    </source>
</reference>
<evidence type="ECO:0000259" key="5">
    <source>
        <dbReference type="Pfam" id="PF04542"/>
    </source>
</evidence>
<dbReference type="GO" id="GO:0016987">
    <property type="term" value="F:sigma factor activity"/>
    <property type="evidence" value="ECO:0007669"/>
    <property type="project" value="UniProtKB-KW"/>
</dbReference>
<dbReference type="InterPro" id="IPR036388">
    <property type="entry name" value="WH-like_DNA-bd_sf"/>
</dbReference>
<comment type="caution">
    <text evidence="7">The sequence shown here is derived from an EMBL/GenBank/DDBJ whole genome shotgun (WGS) entry which is preliminary data.</text>
</comment>
<keyword evidence="3" id="KW-0731">Sigma factor</keyword>
<evidence type="ECO:0000313" key="7">
    <source>
        <dbReference type="EMBL" id="TYS63865.1"/>
    </source>
</evidence>
<dbReference type="PANTHER" id="PTHR43133">
    <property type="entry name" value="RNA POLYMERASE ECF-TYPE SIGMA FACTO"/>
    <property type="match status" value="1"/>
</dbReference>
<evidence type="ECO:0000259" key="6">
    <source>
        <dbReference type="Pfam" id="PF08281"/>
    </source>
</evidence>
<dbReference type="SUPFAM" id="SSF88946">
    <property type="entry name" value="Sigma2 domain of RNA polymerase sigma factors"/>
    <property type="match status" value="1"/>
</dbReference>
<comment type="similarity">
    <text evidence="1">Belongs to the sigma-70 factor family. ECF subfamily.</text>
</comment>
<evidence type="ECO:0000256" key="3">
    <source>
        <dbReference type="ARBA" id="ARBA00023082"/>
    </source>
</evidence>
<protein>
    <submittedName>
        <fullName evidence="7">Sigma-70 family RNA polymerase sigma factor</fullName>
    </submittedName>
</protein>
<name>A0A5D4SK69_9BACI</name>
<dbReference type="InterPro" id="IPR007627">
    <property type="entry name" value="RNA_pol_sigma70_r2"/>
</dbReference>
<feature type="domain" description="RNA polymerase sigma factor 70 region 4 type 2" evidence="6">
    <location>
        <begin position="122"/>
        <end position="168"/>
    </location>
</feature>
<evidence type="ECO:0000256" key="4">
    <source>
        <dbReference type="ARBA" id="ARBA00023163"/>
    </source>
</evidence>
<dbReference type="RefSeq" id="WP_101549157.1">
    <property type="nucleotide sequence ID" value="NZ_JAWPEO010000002.1"/>
</dbReference>
<keyword evidence="2" id="KW-0805">Transcription regulation</keyword>
<accession>A0A5D4SK69</accession>
<evidence type="ECO:0000256" key="2">
    <source>
        <dbReference type="ARBA" id="ARBA00023015"/>
    </source>
</evidence>